<dbReference type="NCBIfam" id="NF038403">
    <property type="entry name" value="perm_prefix_1"/>
    <property type="match status" value="1"/>
</dbReference>
<dbReference type="AlphaFoldDB" id="A0A1I3GME1"/>
<evidence type="ECO:0000313" key="2">
    <source>
        <dbReference type="EMBL" id="SFI24451.1"/>
    </source>
</evidence>
<feature type="transmembrane region" description="Helical" evidence="1">
    <location>
        <begin position="247"/>
        <end position="267"/>
    </location>
</feature>
<keyword evidence="3" id="KW-1185">Reference proteome</keyword>
<organism evidence="2 3">
    <name type="scientific">Streptosporangium canum</name>
    <dbReference type="NCBI Taxonomy" id="324952"/>
    <lineage>
        <taxon>Bacteria</taxon>
        <taxon>Bacillati</taxon>
        <taxon>Actinomycetota</taxon>
        <taxon>Actinomycetes</taxon>
        <taxon>Streptosporangiales</taxon>
        <taxon>Streptosporangiaceae</taxon>
        <taxon>Streptosporangium</taxon>
    </lineage>
</organism>
<name>A0A1I3GME1_9ACTN</name>
<keyword evidence="1" id="KW-0812">Transmembrane</keyword>
<protein>
    <submittedName>
        <fullName evidence="2">Uncharacterized protein</fullName>
    </submittedName>
</protein>
<feature type="transmembrane region" description="Helical" evidence="1">
    <location>
        <begin position="124"/>
        <end position="145"/>
    </location>
</feature>
<proteinExistence type="predicted"/>
<evidence type="ECO:0000256" key="1">
    <source>
        <dbReference type="SAM" id="Phobius"/>
    </source>
</evidence>
<evidence type="ECO:0000313" key="3">
    <source>
        <dbReference type="Proteomes" id="UP000199111"/>
    </source>
</evidence>
<reference evidence="3" key="1">
    <citation type="submission" date="2016-10" db="EMBL/GenBank/DDBJ databases">
        <authorList>
            <person name="Varghese N."/>
            <person name="Submissions S."/>
        </authorList>
    </citation>
    <scope>NUCLEOTIDE SEQUENCE [LARGE SCALE GENOMIC DNA]</scope>
    <source>
        <strain evidence="3">CGMCC 4.2126</strain>
    </source>
</reference>
<feature type="transmembrane region" description="Helical" evidence="1">
    <location>
        <begin position="219"/>
        <end position="240"/>
    </location>
</feature>
<feature type="transmembrane region" description="Helical" evidence="1">
    <location>
        <begin position="177"/>
        <end position="199"/>
    </location>
</feature>
<keyword evidence="1" id="KW-1133">Transmembrane helix</keyword>
<dbReference type="RefSeq" id="WP_093885482.1">
    <property type="nucleotide sequence ID" value="NZ_FOQY01000002.1"/>
</dbReference>
<dbReference type="GeneID" id="96296475"/>
<feature type="transmembrane region" description="Helical" evidence="1">
    <location>
        <begin position="89"/>
        <end position="112"/>
    </location>
</feature>
<keyword evidence="1" id="KW-0472">Membrane</keyword>
<dbReference type="InterPro" id="IPR047928">
    <property type="entry name" value="Perm_prefix_1"/>
</dbReference>
<gene>
    <name evidence="2" type="ORF">SAMN05216275_102131</name>
</gene>
<dbReference type="EMBL" id="FOQY01000002">
    <property type="protein sequence ID" value="SFI24451.1"/>
    <property type="molecule type" value="Genomic_DNA"/>
</dbReference>
<dbReference type="Proteomes" id="UP000199111">
    <property type="component" value="Unassembled WGS sequence"/>
</dbReference>
<feature type="transmembrane region" description="Helical" evidence="1">
    <location>
        <begin position="287"/>
        <end position="307"/>
    </location>
</feature>
<sequence length="316" mass="33601">MTTTSTLTDRYVDAILRHLPGRQRPGIEKELRASIADAVDDRLEAGSGPAEAELAALTELGDPARLAAGYADRPLQLIGPALYLDYTRLLATLLTTIVPAVAAVVGLVRGLQGATAPRLIGDPLGAALTAGAHIVLWTTLLFAIIERTAAPRRTPARPWTPAALPEPPSRRARYGELITQTVLLVLFTTLVLLSPAVSTETDAAGDPIGVLSPWLWETGIVYLFIALVIASLGFSFAKYYARWSVPLAVTGSLVLIACAVTLIWLAVNDRVLNPAFVEAAGWPQSVPQWIGTGLVVTSVGTLVHTVAEGIARARRR</sequence>
<accession>A0A1I3GME1</accession>